<dbReference type="PIRSF" id="PIRSF001220">
    <property type="entry name" value="L-ASNase_gatD"/>
    <property type="match status" value="1"/>
</dbReference>
<evidence type="ECO:0000259" key="7">
    <source>
        <dbReference type="Pfam" id="PF17763"/>
    </source>
</evidence>
<dbReference type="Gene3D" id="3.40.50.1170">
    <property type="entry name" value="L-asparaginase, N-terminal domain"/>
    <property type="match status" value="1"/>
</dbReference>
<dbReference type="SFLD" id="SFLDS00057">
    <property type="entry name" value="Glutaminase/Asparaginase"/>
    <property type="match status" value="1"/>
</dbReference>
<dbReference type="PANTHER" id="PTHR11707">
    <property type="entry name" value="L-ASPARAGINASE"/>
    <property type="match status" value="1"/>
</dbReference>
<dbReference type="GO" id="GO:0004067">
    <property type="term" value="F:asparaginase activity"/>
    <property type="evidence" value="ECO:0007669"/>
    <property type="project" value="UniProtKB-UniRule"/>
</dbReference>
<dbReference type="SMART" id="SM00870">
    <property type="entry name" value="Asparaginase"/>
    <property type="match status" value="1"/>
</dbReference>
<dbReference type="AlphaFoldDB" id="A0A373FAK1"/>
<evidence type="ECO:0000256" key="2">
    <source>
        <dbReference type="PIRSR" id="PIRSR001220-1"/>
    </source>
</evidence>
<dbReference type="PROSITE" id="PS51732">
    <property type="entry name" value="ASN_GLN_ASE_3"/>
    <property type="match status" value="1"/>
</dbReference>
<feature type="binding site" evidence="3">
    <location>
        <position position="67"/>
    </location>
    <ligand>
        <name>substrate</name>
    </ligand>
</feature>
<dbReference type="InterPro" id="IPR027474">
    <property type="entry name" value="L-asparaginase_N"/>
</dbReference>
<comment type="similarity">
    <text evidence="1">Belongs to the asparaginase 1 family.</text>
</comment>
<dbReference type="PANTHER" id="PTHR11707:SF28">
    <property type="entry name" value="60 KDA LYSOPHOSPHOLIPASE"/>
    <property type="match status" value="1"/>
</dbReference>
<dbReference type="InterPro" id="IPR027473">
    <property type="entry name" value="L-asparaginase_C"/>
</dbReference>
<dbReference type="Pfam" id="PF00710">
    <property type="entry name" value="Asparaginase"/>
    <property type="match status" value="1"/>
</dbReference>
<dbReference type="OrthoDB" id="9788068at2"/>
<reference evidence="8 9" key="1">
    <citation type="submission" date="2018-08" db="EMBL/GenBank/DDBJ databases">
        <title>Comamonas testosteroni strain SWCO2.</title>
        <authorList>
            <person name="Jiang N."/>
            <person name="Zhang X.Z."/>
        </authorList>
    </citation>
    <scope>NUCLEOTIDE SEQUENCE [LARGE SCALE GENOMIC DNA]</scope>
    <source>
        <strain evidence="8 9">SWCO2</strain>
    </source>
</reference>
<dbReference type="GO" id="GO:0006520">
    <property type="term" value="P:amino acid metabolic process"/>
    <property type="evidence" value="ECO:0007669"/>
    <property type="project" value="InterPro"/>
</dbReference>
<name>A0A373FAK1_COMTE</name>
<evidence type="ECO:0000256" key="5">
    <source>
        <dbReference type="PROSITE-ProRule" id="PRU10100"/>
    </source>
</evidence>
<sequence length="339" mass="35231">MPSPKIVILGTGGTIAGQAEASTQGVGYRAGQIRVEGLIAAVPDLPQIAAGRTGATLDAVQLAQIDSKDMDWQVWRSLLQALAAALDDAQIQALVVTHGTDTLEETAWLLQSVLQPRKPVVLTCAMRPATSLQADGPQNLRDAVAVAASGVAGVWVAAAGEVHAAQQVLKAHPYRLNALRSYEGGPCAFVEEGRVRWLSTPQTQQPWPAVQITQLLQRDELPWVEVLQSGALQSARAVQALVAAGVQGVVVAGTGNATVHEDLLQALLQARSQGVKVWCTTRCLEGPAVGGGDLLSGLASIDGISAVLRPGAGANELDTVLLPPSKARVAMMLALAVCS</sequence>
<dbReference type="InterPro" id="IPR036152">
    <property type="entry name" value="Asp/glu_Ase-like_sf"/>
</dbReference>
<feature type="domain" description="Asparaginase/glutaminase C-terminal" evidence="7">
    <location>
        <begin position="224"/>
        <end position="336"/>
    </location>
</feature>
<dbReference type="InterPro" id="IPR040919">
    <property type="entry name" value="Asparaginase_C"/>
</dbReference>
<dbReference type="PROSITE" id="PS00917">
    <property type="entry name" value="ASN_GLN_ASE_2"/>
    <property type="match status" value="1"/>
</dbReference>
<gene>
    <name evidence="8" type="ORF">DZC30_19020</name>
</gene>
<feature type="domain" description="L-asparaginase N-terminal" evidence="6">
    <location>
        <begin position="5"/>
        <end position="201"/>
    </location>
</feature>
<dbReference type="EMBL" id="QURR01000030">
    <property type="protein sequence ID" value="RGE41164.1"/>
    <property type="molecule type" value="Genomic_DNA"/>
</dbReference>
<protein>
    <submittedName>
        <fullName evidence="8">Asparaginase</fullName>
    </submittedName>
</protein>
<accession>A0A373FAK1</accession>
<evidence type="ECO:0000256" key="4">
    <source>
        <dbReference type="PROSITE-ProRule" id="PRU10099"/>
    </source>
</evidence>
<dbReference type="PRINTS" id="PR00139">
    <property type="entry name" value="ASNGLNASE"/>
</dbReference>
<dbReference type="SUPFAM" id="SSF53774">
    <property type="entry name" value="Glutaminase/Asparaginase"/>
    <property type="match status" value="1"/>
</dbReference>
<feature type="active site" evidence="5">
    <location>
        <position position="100"/>
    </location>
</feature>
<evidence type="ECO:0000313" key="8">
    <source>
        <dbReference type="EMBL" id="RGE41164.1"/>
    </source>
</evidence>
<feature type="active site" evidence="4">
    <location>
        <position position="14"/>
    </location>
</feature>
<evidence type="ECO:0000256" key="1">
    <source>
        <dbReference type="ARBA" id="ARBA00010518"/>
    </source>
</evidence>
<feature type="active site" description="O-isoaspartyl threonine intermediate" evidence="2">
    <location>
        <position position="14"/>
    </location>
</feature>
<dbReference type="Proteomes" id="UP000261948">
    <property type="component" value="Unassembled WGS sequence"/>
</dbReference>
<proteinExistence type="inferred from homology"/>
<dbReference type="InterPro" id="IPR020827">
    <property type="entry name" value="Asparaginase/glutaminase_AS1"/>
</dbReference>
<dbReference type="PIRSF" id="PIRSF500176">
    <property type="entry name" value="L_ASNase"/>
    <property type="match status" value="1"/>
</dbReference>
<dbReference type="Pfam" id="PF17763">
    <property type="entry name" value="Asparaginase_C"/>
    <property type="match status" value="1"/>
</dbReference>
<evidence type="ECO:0000313" key="9">
    <source>
        <dbReference type="Proteomes" id="UP000261948"/>
    </source>
</evidence>
<dbReference type="InterPro" id="IPR006034">
    <property type="entry name" value="Asparaginase/glutaminase-like"/>
</dbReference>
<dbReference type="FunFam" id="3.40.50.1170:FF:000001">
    <property type="entry name" value="L-asparaginase 2"/>
    <property type="match status" value="1"/>
</dbReference>
<dbReference type="Gene3D" id="3.40.50.40">
    <property type="match status" value="1"/>
</dbReference>
<evidence type="ECO:0000256" key="3">
    <source>
        <dbReference type="PIRSR" id="PIRSR001220-2"/>
    </source>
</evidence>
<evidence type="ECO:0000259" key="6">
    <source>
        <dbReference type="Pfam" id="PF00710"/>
    </source>
</evidence>
<feature type="binding site" evidence="3">
    <location>
        <begin position="100"/>
        <end position="101"/>
    </location>
    <ligand>
        <name>substrate</name>
    </ligand>
</feature>
<comment type="caution">
    <text evidence="8">The sequence shown here is derived from an EMBL/GenBank/DDBJ whole genome shotgun (WGS) entry which is preliminary data.</text>
</comment>
<keyword evidence="9" id="KW-1185">Reference proteome</keyword>
<dbReference type="InterPro" id="IPR027475">
    <property type="entry name" value="Asparaginase/glutaminase_AS2"/>
</dbReference>
<dbReference type="InterPro" id="IPR037152">
    <property type="entry name" value="L-asparaginase_N_sf"/>
</dbReference>
<organism evidence="8 9">
    <name type="scientific">Comamonas testosteroni</name>
    <name type="common">Pseudomonas testosteroni</name>
    <dbReference type="NCBI Taxonomy" id="285"/>
    <lineage>
        <taxon>Bacteria</taxon>
        <taxon>Pseudomonadati</taxon>
        <taxon>Pseudomonadota</taxon>
        <taxon>Betaproteobacteria</taxon>
        <taxon>Burkholderiales</taxon>
        <taxon>Comamonadaceae</taxon>
        <taxon>Comamonas</taxon>
    </lineage>
</organism>
<dbReference type="PROSITE" id="PS00144">
    <property type="entry name" value="ASN_GLN_ASE_1"/>
    <property type="match status" value="1"/>
</dbReference>